<gene>
    <name evidence="6" type="ORF">EI71_01266</name>
</gene>
<dbReference type="RefSeq" id="WP_119016395.1">
    <property type="nucleotide sequence ID" value="NZ_QXEV01000013.1"/>
</dbReference>
<dbReference type="EC" id="3.1.3.48" evidence="2"/>
<dbReference type="InParanoid" id="A0A397RVP5"/>
<evidence type="ECO:0000256" key="5">
    <source>
        <dbReference type="ARBA" id="ARBA00051722"/>
    </source>
</evidence>
<evidence type="ECO:0000256" key="2">
    <source>
        <dbReference type="ARBA" id="ARBA00013064"/>
    </source>
</evidence>
<comment type="caution">
    <text evidence="6">The sequence shown here is derived from an EMBL/GenBank/DDBJ whole genome shotgun (WGS) entry which is preliminary data.</text>
</comment>
<dbReference type="PANTHER" id="PTHR39181">
    <property type="entry name" value="TYROSINE-PROTEIN PHOSPHATASE YWQE"/>
    <property type="match status" value="1"/>
</dbReference>
<dbReference type="InterPro" id="IPR016667">
    <property type="entry name" value="Caps_polysacc_synth_CpsB/CapC"/>
</dbReference>
<dbReference type="Proteomes" id="UP000266506">
    <property type="component" value="Unassembled WGS sequence"/>
</dbReference>
<proteinExistence type="inferred from homology"/>
<keyword evidence="3" id="KW-0378">Hydrolase</keyword>
<reference evidence="6 7" key="1">
    <citation type="submission" date="2018-08" db="EMBL/GenBank/DDBJ databases">
        <title>Genomic Encyclopedia of Archaeal and Bacterial Type Strains, Phase II (KMG-II): from individual species to whole genera.</title>
        <authorList>
            <person name="Goeker M."/>
        </authorList>
    </citation>
    <scope>NUCLEOTIDE SEQUENCE [LARGE SCALE GENOMIC DNA]</scope>
    <source>
        <strain evidence="6 7">ATCC 27112</strain>
    </source>
</reference>
<comment type="similarity">
    <text evidence="1">Belongs to the metallo-dependent hydrolases superfamily. CpsB/CapC family.</text>
</comment>
<dbReference type="InterPro" id="IPR016195">
    <property type="entry name" value="Pol/histidinol_Pase-like"/>
</dbReference>
<dbReference type="PANTHER" id="PTHR39181:SF1">
    <property type="entry name" value="TYROSINE-PROTEIN PHOSPHATASE YWQE"/>
    <property type="match status" value="1"/>
</dbReference>
<evidence type="ECO:0000256" key="4">
    <source>
        <dbReference type="ARBA" id="ARBA00022912"/>
    </source>
</evidence>
<name>A0A397RVP5_9MOLU</name>
<dbReference type="SUPFAM" id="SSF89550">
    <property type="entry name" value="PHP domain-like"/>
    <property type="match status" value="1"/>
</dbReference>
<comment type="catalytic activity">
    <reaction evidence="5">
        <text>O-phospho-L-tyrosyl-[protein] + H2O = L-tyrosyl-[protein] + phosphate</text>
        <dbReference type="Rhea" id="RHEA:10684"/>
        <dbReference type="Rhea" id="RHEA-COMP:10136"/>
        <dbReference type="Rhea" id="RHEA-COMP:20101"/>
        <dbReference type="ChEBI" id="CHEBI:15377"/>
        <dbReference type="ChEBI" id="CHEBI:43474"/>
        <dbReference type="ChEBI" id="CHEBI:46858"/>
        <dbReference type="ChEBI" id="CHEBI:61978"/>
        <dbReference type="EC" id="3.1.3.48"/>
    </reaction>
</comment>
<organism evidence="6 7">
    <name type="scientific">Anaeroplasma bactoclasticum</name>
    <dbReference type="NCBI Taxonomy" id="2088"/>
    <lineage>
        <taxon>Bacteria</taxon>
        <taxon>Bacillati</taxon>
        <taxon>Mycoplasmatota</taxon>
        <taxon>Mollicutes</taxon>
        <taxon>Anaeroplasmatales</taxon>
        <taxon>Anaeroplasmataceae</taxon>
        <taxon>Anaeroplasma</taxon>
    </lineage>
</organism>
<dbReference type="PIRSF" id="PIRSF016557">
    <property type="entry name" value="Caps_synth_CpsB"/>
    <property type="match status" value="1"/>
</dbReference>
<evidence type="ECO:0000256" key="3">
    <source>
        <dbReference type="ARBA" id="ARBA00022801"/>
    </source>
</evidence>
<dbReference type="GO" id="GO:0004725">
    <property type="term" value="F:protein tyrosine phosphatase activity"/>
    <property type="evidence" value="ECO:0007669"/>
    <property type="project" value="UniProtKB-EC"/>
</dbReference>
<evidence type="ECO:0000313" key="6">
    <source>
        <dbReference type="EMBL" id="RIA75697.1"/>
    </source>
</evidence>
<dbReference type="Pfam" id="PF19567">
    <property type="entry name" value="CpsB_CapC"/>
    <property type="match status" value="1"/>
</dbReference>
<protein>
    <recommendedName>
        <fullName evidence="2">protein-tyrosine-phosphatase</fullName>
        <ecNumber evidence="2">3.1.3.48</ecNumber>
    </recommendedName>
</protein>
<accession>A0A397RVP5</accession>
<evidence type="ECO:0000313" key="7">
    <source>
        <dbReference type="Proteomes" id="UP000266506"/>
    </source>
</evidence>
<dbReference type="OrthoDB" id="9788539at2"/>
<dbReference type="EMBL" id="QXEV01000013">
    <property type="protein sequence ID" value="RIA75697.1"/>
    <property type="molecule type" value="Genomic_DNA"/>
</dbReference>
<dbReference type="FunCoup" id="A0A397RVP5">
    <property type="interactions" value="48"/>
</dbReference>
<sequence length="220" mass="26047">MLDMHTHILPNVDDGSKSLDISRRLLLQEINQGITKVILTPHQNKNNLDKNGLIEKFNSFKDDVKDLNILLALGCEIYYYPELKNDLLNDKILTMDNSKYVLIEFSTRIEENISDILYDLSLTGYKIILAHIERYSYLKLSDYDEIHKYAKIQVNSKSILNKEYKKQMKYLLKNNLIDFIASDCHDLDRRNVEFMDALKYLEKKYKDTYLRVTKDFNFNN</sequence>
<dbReference type="GO" id="GO:0030145">
    <property type="term" value="F:manganese ion binding"/>
    <property type="evidence" value="ECO:0007669"/>
    <property type="project" value="InterPro"/>
</dbReference>
<keyword evidence="7" id="KW-1185">Reference proteome</keyword>
<dbReference type="Gene3D" id="3.20.20.140">
    <property type="entry name" value="Metal-dependent hydrolases"/>
    <property type="match status" value="1"/>
</dbReference>
<dbReference type="AlphaFoldDB" id="A0A397RVP5"/>
<keyword evidence="4" id="KW-0904">Protein phosphatase</keyword>
<evidence type="ECO:0000256" key="1">
    <source>
        <dbReference type="ARBA" id="ARBA00005750"/>
    </source>
</evidence>